<name>A0A0A5G1C1_9BACI</name>
<comment type="caution">
    <text evidence="2">The sequence shown here is derived from an EMBL/GenBank/DDBJ whole genome shotgun (WGS) entry which is preliminary data.</text>
</comment>
<evidence type="ECO:0000313" key="3">
    <source>
        <dbReference type="Proteomes" id="UP000030403"/>
    </source>
</evidence>
<keyword evidence="3" id="KW-1185">Reference proteome</keyword>
<evidence type="ECO:0000256" key="1">
    <source>
        <dbReference type="SAM" id="Phobius"/>
    </source>
</evidence>
<sequence>MREGEKKLKQIISIVLFFLFLRIIYTVVDAFVDHFLEYHLLMDLFIIFLVGIASLVLAKLAYDMLLRQESKHLPPKRRAVIVSLLAALFVGNFVYQYWDDHREKSVEVALSRYSDPEVVSLNLYSDGYISQLEQEEGIKELFHFLNQYNIQKVESGVLGKVYNISWKNDAFFTGPAAIHISINKNKLSINEDNYEIVNGPVDMEWFLGFYKTYKTEKPS</sequence>
<dbReference type="EMBL" id="AVPF01000047">
    <property type="protein sequence ID" value="KGX84865.1"/>
    <property type="molecule type" value="Genomic_DNA"/>
</dbReference>
<keyword evidence="1" id="KW-0812">Transmembrane</keyword>
<organism evidence="2 3">
    <name type="scientific">Pontibacillus marinus BH030004 = DSM 16465</name>
    <dbReference type="NCBI Taxonomy" id="1385511"/>
    <lineage>
        <taxon>Bacteria</taxon>
        <taxon>Bacillati</taxon>
        <taxon>Bacillota</taxon>
        <taxon>Bacilli</taxon>
        <taxon>Bacillales</taxon>
        <taxon>Bacillaceae</taxon>
        <taxon>Pontibacillus</taxon>
    </lineage>
</organism>
<evidence type="ECO:0000313" key="2">
    <source>
        <dbReference type="EMBL" id="KGX84865.1"/>
    </source>
</evidence>
<proteinExistence type="predicted"/>
<keyword evidence="1" id="KW-1133">Transmembrane helix</keyword>
<dbReference type="AlphaFoldDB" id="A0A0A5G1C1"/>
<reference evidence="2 3" key="1">
    <citation type="submission" date="2013-08" db="EMBL/GenBank/DDBJ databases">
        <authorList>
            <person name="Huang J."/>
            <person name="Wang G."/>
        </authorList>
    </citation>
    <scope>NUCLEOTIDE SEQUENCE [LARGE SCALE GENOMIC DNA]</scope>
    <source>
        <strain evidence="2 3">BH030004</strain>
    </source>
</reference>
<keyword evidence="1" id="KW-0472">Membrane</keyword>
<gene>
    <name evidence="2" type="ORF">N783_15760</name>
</gene>
<feature type="transmembrane region" description="Helical" evidence="1">
    <location>
        <begin position="12"/>
        <end position="32"/>
    </location>
</feature>
<feature type="transmembrane region" description="Helical" evidence="1">
    <location>
        <begin position="79"/>
        <end position="98"/>
    </location>
</feature>
<feature type="transmembrane region" description="Helical" evidence="1">
    <location>
        <begin position="38"/>
        <end position="58"/>
    </location>
</feature>
<accession>A0A0A5G1C1</accession>
<dbReference type="RefSeq" id="WP_027445610.1">
    <property type="nucleotide sequence ID" value="NZ_AULJ01000012.1"/>
</dbReference>
<dbReference type="OrthoDB" id="2437154at2"/>
<dbReference type="STRING" id="1385511.GCA_000425225_01258"/>
<dbReference type="Proteomes" id="UP000030403">
    <property type="component" value="Unassembled WGS sequence"/>
</dbReference>
<protein>
    <submittedName>
        <fullName evidence="2">Uncharacterized protein</fullName>
    </submittedName>
</protein>